<dbReference type="AlphaFoldDB" id="A0A182BFC5"/>
<dbReference type="EMBL" id="KU678221">
    <property type="protein sequence ID" value="AMK47996.1"/>
    <property type="molecule type" value="Genomic_DNA"/>
</dbReference>
<protein>
    <submittedName>
        <fullName evidence="2">Putative cysteine-rich receptor-like protein kinase 2</fullName>
    </submittedName>
</protein>
<dbReference type="GO" id="GO:0016301">
    <property type="term" value="F:kinase activity"/>
    <property type="evidence" value="ECO:0007669"/>
    <property type="project" value="UniProtKB-KW"/>
</dbReference>
<sequence>MLKALQMLTKREEHLPAPSNPPFLDESTMELHDTSGDPFYLLDAANSITTMSHSSFIPGDNENTGKHSI</sequence>
<evidence type="ECO:0000313" key="2">
    <source>
        <dbReference type="EMBL" id="AMK47996.1"/>
    </source>
</evidence>
<organism evidence="2">
    <name type="scientific">Lupinus angustifolius</name>
    <name type="common">Narrow-leaved blue lupine</name>
    <dbReference type="NCBI Taxonomy" id="3871"/>
    <lineage>
        <taxon>Eukaryota</taxon>
        <taxon>Viridiplantae</taxon>
        <taxon>Streptophyta</taxon>
        <taxon>Embryophyta</taxon>
        <taxon>Tracheophyta</taxon>
        <taxon>Spermatophyta</taxon>
        <taxon>Magnoliopsida</taxon>
        <taxon>eudicotyledons</taxon>
        <taxon>Gunneridae</taxon>
        <taxon>Pentapetalae</taxon>
        <taxon>rosids</taxon>
        <taxon>fabids</taxon>
        <taxon>Fabales</taxon>
        <taxon>Fabaceae</taxon>
        <taxon>Papilionoideae</taxon>
        <taxon>50 kb inversion clade</taxon>
        <taxon>genistoids sensu lato</taxon>
        <taxon>core genistoids</taxon>
        <taxon>Genisteae</taxon>
        <taxon>Lupinus</taxon>
    </lineage>
</organism>
<name>A0A182BFC5_LUPAN</name>
<keyword evidence="2" id="KW-0808">Transferase</keyword>
<proteinExistence type="predicted"/>
<feature type="region of interest" description="Disordered" evidence="1">
    <location>
        <begin position="1"/>
        <end position="24"/>
    </location>
</feature>
<keyword evidence="2" id="KW-0675">Receptor</keyword>
<accession>A0A182BFC5</accession>
<evidence type="ECO:0000256" key="1">
    <source>
        <dbReference type="SAM" id="MobiDB-lite"/>
    </source>
</evidence>
<reference evidence="2" key="1">
    <citation type="journal article" date="2016" name="Chromosome Res.">
        <title>Integration of Lupinus angustifolius L. (narrow-leafed lupin) genome maps and comparative mapping within legumes.</title>
        <authorList>
            <person name="Wyrwa K."/>
            <person name="Ksiazkiewicz M."/>
            <person name="Szczepaniak A."/>
            <person name="Susek K."/>
            <person name="Podkowinski J."/>
            <person name="Naganowska B."/>
        </authorList>
    </citation>
    <scope>NUCLEOTIDE SEQUENCE</scope>
</reference>
<keyword evidence="2" id="KW-0418">Kinase</keyword>